<keyword evidence="2" id="KW-1185">Reference proteome</keyword>
<name>A0A7E4UTN0_PANRE</name>
<proteinExistence type="predicted"/>
<protein>
    <submittedName>
        <fullName evidence="3">C2H2-type domain-containing protein</fullName>
    </submittedName>
</protein>
<evidence type="ECO:0000313" key="2">
    <source>
        <dbReference type="Proteomes" id="UP000492821"/>
    </source>
</evidence>
<dbReference type="WBParaSite" id="Pan_g12359.t1">
    <property type="protein sequence ID" value="Pan_g12359.t1"/>
    <property type="gene ID" value="Pan_g12359"/>
</dbReference>
<organism evidence="2 3">
    <name type="scientific">Panagrellus redivivus</name>
    <name type="common">Microworm</name>
    <dbReference type="NCBI Taxonomy" id="6233"/>
    <lineage>
        <taxon>Eukaryota</taxon>
        <taxon>Metazoa</taxon>
        <taxon>Ecdysozoa</taxon>
        <taxon>Nematoda</taxon>
        <taxon>Chromadorea</taxon>
        <taxon>Rhabditida</taxon>
        <taxon>Tylenchina</taxon>
        <taxon>Panagrolaimomorpha</taxon>
        <taxon>Panagrolaimoidea</taxon>
        <taxon>Panagrolaimidae</taxon>
        <taxon>Panagrellus</taxon>
    </lineage>
</organism>
<evidence type="ECO:0000256" key="1">
    <source>
        <dbReference type="SAM" id="MobiDB-lite"/>
    </source>
</evidence>
<sequence length="710" mass="80660">MKRSLSQSHHNSESSAVANDDDSDPADYDDDAPPRLLQIRSKTNETGQLVILGAGDSLRLADVQRWFPDVTKLLLKKGDKETTREATDGIFKAPKKGWDPYVVYAVLDSSRISDGTSTSSAALDSSNSNGSRLPNVSDILRRFNVSSFDQLRASFRFAASGSCDMKKFIEYRTRGMHVFVKLMLKLGPDTFDMSTLFRISEGDPKIVQALMFLVQEHRKCELCDVEFQGAANALMHFASIEHGQKCMANFQEPQLLDDILLNARDMGFFRSTSNLPDSENRFVDPPIYEVDIAHVDSVDEDDSEELDSSKESSEAESEVSEGEAESASLPSGSAPVRPPKYCCQESVPSNIAPPTVDSAGSVAFASPSEPASAYVAKVEHQPPVKPPSLFGHFKVAYISDLLRLPTFRCPVELAEFSAYSSFRRFCTTNLIPFLTTIQDRNAPIMYYLYQAHQSTTMLHDINNDYPKQCSCKVALTMKHVFDIEHIKLHPHTINNELWTVVNHVSKKANRSGEPNRDERNNEPTLHRIFKVDSKDELFKLEQFSKNIFATNNEFNVFRDQIYDIIINSKDSRLNWLSPGCFSIDKLVFIRDNLKFDSFLSKELNYHRCRCSECGEEYSNIDYYEHLLKELHLNETAFEQLAFAMKRLQPANNSYTTFTKPDGISTAVVKERLTYLKGFDDLSKRQRDEKHALEREMEKRNHLSSTSRYRR</sequence>
<reference evidence="2" key="1">
    <citation type="journal article" date="2013" name="Genetics">
        <title>The draft genome and transcriptome of Panagrellus redivivus are shaped by the harsh demands of a free-living lifestyle.</title>
        <authorList>
            <person name="Srinivasan J."/>
            <person name="Dillman A.R."/>
            <person name="Macchietto M.G."/>
            <person name="Heikkinen L."/>
            <person name="Lakso M."/>
            <person name="Fracchia K.M."/>
            <person name="Antoshechkin I."/>
            <person name="Mortazavi A."/>
            <person name="Wong G."/>
            <person name="Sternberg P.W."/>
        </authorList>
    </citation>
    <scope>NUCLEOTIDE SEQUENCE [LARGE SCALE GENOMIC DNA]</scope>
    <source>
        <strain evidence="2">MT8872</strain>
    </source>
</reference>
<reference evidence="3" key="2">
    <citation type="submission" date="2020-10" db="UniProtKB">
        <authorList>
            <consortium name="WormBaseParasite"/>
        </authorList>
    </citation>
    <scope>IDENTIFICATION</scope>
</reference>
<feature type="region of interest" description="Disordered" evidence="1">
    <location>
        <begin position="689"/>
        <end position="710"/>
    </location>
</feature>
<feature type="compositionally biased region" description="Basic and acidic residues" evidence="1">
    <location>
        <begin position="689"/>
        <end position="700"/>
    </location>
</feature>
<feature type="compositionally biased region" description="Acidic residues" evidence="1">
    <location>
        <begin position="19"/>
        <end position="31"/>
    </location>
</feature>
<accession>A0A7E4UTN0</accession>
<feature type="region of interest" description="Disordered" evidence="1">
    <location>
        <begin position="1"/>
        <end position="34"/>
    </location>
</feature>
<feature type="compositionally biased region" description="Acidic residues" evidence="1">
    <location>
        <begin position="314"/>
        <end position="324"/>
    </location>
</feature>
<feature type="region of interest" description="Disordered" evidence="1">
    <location>
        <begin position="295"/>
        <end position="336"/>
    </location>
</feature>
<dbReference type="AlphaFoldDB" id="A0A7E4UTN0"/>
<feature type="compositionally biased region" description="Low complexity" evidence="1">
    <location>
        <begin position="1"/>
        <end position="18"/>
    </location>
</feature>
<evidence type="ECO:0000313" key="3">
    <source>
        <dbReference type="WBParaSite" id="Pan_g12359.t1"/>
    </source>
</evidence>
<dbReference type="Proteomes" id="UP000492821">
    <property type="component" value="Unassembled WGS sequence"/>
</dbReference>